<evidence type="ECO:0000256" key="1">
    <source>
        <dbReference type="SAM" id="MobiDB-lite"/>
    </source>
</evidence>
<proteinExistence type="predicted"/>
<feature type="compositionally biased region" description="Basic and acidic residues" evidence="1">
    <location>
        <begin position="127"/>
        <end position="137"/>
    </location>
</feature>
<dbReference type="AlphaFoldDB" id="A0A7J7FFX4"/>
<evidence type="ECO:0000313" key="3">
    <source>
        <dbReference type="Proteomes" id="UP000551758"/>
    </source>
</evidence>
<comment type="caution">
    <text evidence="2">The sequence shown here is derived from an EMBL/GenBank/DDBJ whole genome shotgun (WGS) entry which is preliminary data.</text>
</comment>
<dbReference type="Proteomes" id="UP000551758">
    <property type="component" value="Unassembled WGS sequence"/>
</dbReference>
<sequence length="149" mass="17010">MWCLPVQWISRTLKLNSLTKSSQKDGHQKEISFENLRIDQAKGKKLSFVKWILESIWSLYDAVLKKSKGKIAKILQLMLRLCLGISHDLSLLKKFLRDMKMHLGKLAAAQGQVPLELTQNGNALETNPKRKESRGDEQQMEIVTPKPVS</sequence>
<accession>A0A7J7FFX4</accession>
<dbReference type="EMBL" id="JACDTQ010000745">
    <property type="protein sequence ID" value="KAF5926861.1"/>
    <property type="molecule type" value="Genomic_DNA"/>
</dbReference>
<reference evidence="2 3" key="1">
    <citation type="journal article" date="2020" name="Mol. Biol. Evol.">
        <title>Interspecific Gene Flow and the Evolution of Specialization in Black and White Rhinoceros.</title>
        <authorList>
            <person name="Moodley Y."/>
            <person name="Westbury M.V."/>
            <person name="Russo I.M."/>
            <person name="Gopalakrishnan S."/>
            <person name="Rakotoarivelo A."/>
            <person name="Olsen R.A."/>
            <person name="Prost S."/>
            <person name="Tunstall T."/>
            <person name="Ryder O.A."/>
            <person name="Dalen L."/>
            <person name="Bruford M.W."/>
        </authorList>
    </citation>
    <scope>NUCLEOTIDE SEQUENCE [LARGE SCALE GENOMIC DNA]</scope>
    <source>
        <strain evidence="2">SBR-YM</strain>
        <tissue evidence="2">Skin</tissue>
    </source>
</reference>
<keyword evidence="3" id="KW-1185">Reference proteome</keyword>
<gene>
    <name evidence="2" type="ORF">HPG69_001492</name>
</gene>
<dbReference type="Gene3D" id="3.90.1430.10">
    <property type="entry name" value="Yeast translation eEF2 (G' domain)"/>
    <property type="match status" value="1"/>
</dbReference>
<organism evidence="2 3">
    <name type="scientific">Diceros bicornis minor</name>
    <name type="common">South-central black rhinoceros</name>
    <dbReference type="NCBI Taxonomy" id="77932"/>
    <lineage>
        <taxon>Eukaryota</taxon>
        <taxon>Metazoa</taxon>
        <taxon>Chordata</taxon>
        <taxon>Craniata</taxon>
        <taxon>Vertebrata</taxon>
        <taxon>Euteleostomi</taxon>
        <taxon>Mammalia</taxon>
        <taxon>Eutheria</taxon>
        <taxon>Laurasiatheria</taxon>
        <taxon>Perissodactyla</taxon>
        <taxon>Rhinocerotidae</taxon>
        <taxon>Diceros</taxon>
    </lineage>
</organism>
<evidence type="ECO:0000313" key="2">
    <source>
        <dbReference type="EMBL" id="KAF5926861.1"/>
    </source>
</evidence>
<name>A0A7J7FFX4_DICBM</name>
<feature type="region of interest" description="Disordered" evidence="1">
    <location>
        <begin position="117"/>
        <end position="149"/>
    </location>
</feature>
<protein>
    <submittedName>
        <fullName evidence="2">Uncharacterized protein</fullName>
    </submittedName>
</protein>